<organism evidence="5 6">
    <name type="scientific">Kozakia baliensis</name>
    <dbReference type="NCBI Taxonomy" id="153496"/>
    <lineage>
        <taxon>Bacteria</taxon>
        <taxon>Pseudomonadati</taxon>
        <taxon>Pseudomonadota</taxon>
        <taxon>Alphaproteobacteria</taxon>
        <taxon>Acetobacterales</taxon>
        <taxon>Acetobacteraceae</taxon>
        <taxon>Kozakia</taxon>
    </lineage>
</organism>
<dbReference type="InterPro" id="IPR023214">
    <property type="entry name" value="HAD_sf"/>
</dbReference>
<comment type="catalytic activity">
    <reaction evidence="1">
        <text>2-phosphoglycolate + H2O = glycolate + phosphate</text>
        <dbReference type="Rhea" id="RHEA:14369"/>
        <dbReference type="ChEBI" id="CHEBI:15377"/>
        <dbReference type="ChEBI" id="CHEBI:29805"/>
        <dbReference type="ChEBI" id="CHEBI:43474"/>
        <dbReference type="ChEBI" id="CHEBI:58033"/>
        <dbReference type="EC" id="3.1.3.18"/>
    </reaction>
</comment>
<dbReference type="SUPFAM" id="SSF56784">
    <property type="entry name" value="HAD-like"/>
    <property type="match status" value="1"/>
</dbReference>
<gene>
    <name evidence="5" type="ORF">A0U89_07445</name>
</gene>
<keyword evidence="6" id="KW-1185">Reference proteome</keyword>
<evidence type="ECO:0000256" key="1">
    <source>
        <dbReference type="ARBA" id="ARBA00000830"/>
    </source>
</evidence>
<dbReference type="Gene3D" id="1.10.150.240">
    <property type="entry name" value="Putative phosphatase, domain 2"/>
    <property type="match status" value="1"/>
</dbReference>
<comment type="pathway">
    <text evidence="2">Organic acid metabolism; glycolate biosynthesis; glycolate from 2-phosphoglycolate: step 1/1.</text>
</comment>
<protein>
    <recommendedName>
        <fullName evidence="4">phosphoglycolate phosphatase</fullName>
        <ecNumber evidence="4">3.1.3.18</ecNumber>
    </recommendedName>
</protein>
<dbReference type="GO" id="GO:0005829">
    <property type="term" value="C:cytosol"/>
    <property type="evidence" value="ECO:0007669"/>
    <property type="project" value="TreeGrafter"/>
</dbReference>
<dbReference type="Gene3D" id="3.40.50.1000">
    <property type="entry name" value="HAD superfamily/HAD-like"/>
    <property type="match status" value="1"/>
</dbReference>
<name>A0A1D8UX45_9PROT</name>
<evidence type="ECO:0000256" key="4">
    <source>
        <dbReference type="ARBA" id="ARBA00013078"/>
    </source>
</evidence>
<dbReference type="STRING" id="153496.A0U89_07445"/>
<sequence>MDGTLIDSLPDLAESGALLLRHHGLREPSAEQVRPMIGDGVRLLVERLLDFAGAGPELDRSAATKEFLAIYEPRAAQHTRLFPGAIETLKTLRACGIRSAICTNKPVAAATAIAERLGFSDLIDGIGGGDSFSVRKPNPEHIRLTVHAAGGDIGQAVMIGDHRNDMEAAKGVPVPGIFAAWGYGADEMSRDATIIAENILQIPSIIEEL</sequence>
<dbReference type="InterPro" id="IPR023198">
    <property type="entry name" value="PGP-like_dom2"/>
</dbReference>
<dbReference type="InterPro" id="IPR036412">
    <property type="entry name" value="HAD-like_sf"/>
</dbReference>
<dbReference type="eggNOG" id="COG0546">
    <property type="taxonomic scope" value="Bacteria"/>
</dbReference>
<proteinExistence type="inferred from homology"/>
<evidence type="ECO:0000256" key="3">
    <source>
        <dbReference type="ARBA" id="ARBA00006171"/>
    </source>
</evidence>
<dbReference type="KEGG" id="kba:A0U89_07445"/>
<evidence type="ECO:0000256" key="2">
    <source>
        <dbReference type="ARBA" id="ARBA00004818"/>
    </source>
</evidence>
<accession>A0A1D8UX45</accession>
<dbReference type="GO" id="GO:0008967">
    <property type="term" value="F:phosphoglycolate phosphatase activity"/>
    <property type="evidence" value="ECO:0007669"/>
    <property type="project" value="UniProtKB-EC"/>
</dbReference>
<dbReference type="InterPro" id="IPR050155">
    <property type="entry name" value="HAD-like_hydrolase_sf"/>
</dbReference>
<comment type="similarity">
    <text evidence="3">Belongs to the HAD-like hydrolase superfamily. CbbY/CbbZ/Gph/YieH family.</text>
</comment>
<dbReference type="PANTHER" id="PTHR43434">
    <property type="entry name" value="PHOSPHOGLYCOLATE PHOSPHATASE"/>
    <property type="match status" value="1"/>
</dbReference>
<evidence type="ECO:0000313" key="5">
    <source>
        <dbReference type="EMBL" id="AOX18186.1"/>
    </source>
</evidence>
<dbReference type="EC" id="3.1.3.18" evidence="4"/>
<dbReference type="EMBL" id="CP014674">
    <property type="protein sequence ID" value="AOX18186.1"/>
    <property type="molecule type" value="Genomic_DNA"/>
</dbReference>
<dbReference type="Pfam" id="PF00702">
    <property type="entry name" value="Hydrolase"/>
    <property type="match status" value="1"/>
</dbReference>
<dbReference type="AlphaFoldDB" id="A0A1D8UX45"/>
<dbReference type="Proteomes" id="UP000179145">
    <property type="component" value="Chromosome"/>
</dbReference>
<reference evidence="5 6" key="1">
    <citation type="journal article" date="2016" name="Microb. Cell Fact.">
        <title>Dissection of exopolysaccharide biosynthesis in Kozakia baliensis.</title>
        <authorList>
            <person name="Brandt J.U."/>
            <person name="Jakob F."/>
            <person name="Behr J."/>
            <person name="Geissler A.J."/>
            <person name="Vogel R.F."/>
        </authorList>
    </citation>
    <scope>NUCLEOTIDE SEQUENCE [LARGE SCALE GENOMIC DNA]</scope>
    <source>
        <strain evidence="5 6">DSM 14400</strain>
    </source>
</reference>
<evidence type="ECO:0000313" key="6">
    <source>
        <dbReference type="Proteomes" id="UP000179145"/>
    </source>
</evidence>
<dbReference type="PANTHER" id="PTHR43434:SF1">
    <property type="entry name" value="PHOSPHOGLYCOLATE PHOSPHATASE"/>
    <property type="match status" value="1"/>
</dbReference>
<dbReference type="GO" id="GO:0006281">
    <property type="term" value="P:DNA repair"/>
    <property type="evidence" value="ECO:0007669"/>
    <property type="project" value="TreeGrafter"/>
</dbReference>